<feature type="domain" description="Lysine-specific metallo-endopeptidase" evidence="9">
    <location>
        <begin position="212"/>
        <end position="345"/>
    </location>
</feature>
<dbReference type="AlphaFoldDB" id="A0A2G8RVU1"/>
<dbReference type="PANTHER" id="PTHR37016">
    <property type="match status" value="1"/>
</dbReference>
<evidence type="ECO:0000256" key="7">
    <source>
        <dbReference type="ARBA" id="ARBA00023049"/>
    </source>
</evidence>
<keyword evidence="3" id="KW-0645">Protease</keyword>
<dbReference type="GO" id="GO:0006508">
    <property type="term" value="P:proteolysis"/>
    <property type="evidence" value="ECO:0007669"/>
    <property type="project" value="UniProtKB-KW"/>
</dbReference>
<dbReference type="SMART" id="SM01351">
    <property type="entry name" value="Aspzincin_M35"/>
    <property type="match status" value="1"/>
</dbReference>
<keyword evidence="8" id="KW-0732">Signal</keyword>
<evidence type="ECO:0000256" key="1">
    <source>
        <dbReference type="ARBA" id="ARBA00001947"/>
    </source>
</evidence>
<evidence type="ECO:0000313" key="10">
    <source>
        <dbReference type="EMBL" id="PIL25448.1"/>
    </source>
</evidence>
<evidence type="ECO:0000256" key="8">
    <source>
        <dbReference type="SAM" id="SignalP"/>
    </source>
</evidence>
<proteinExistence type="inferred from homology"/>
<keyword evidence="4" id="KW-0479">Metal-binding</keyword>
<gene>
    <name evidence="10" type="ORF">GSI_13338</name>
</gene>
<dbReference type="Gene3D" id="2.60.40.2970">
    <property type="match status" value="1"/>
</dbReference>
<keyword evidence="5" id="KW-0378">Hydrolase</keyword>
<dbReference type="Pfam" id="PF14521">
    <property type="entry name" value="Aspzincin_M35"/>
    <property type="match status" value="1"/>
</dbReference>
<dbReference type="SUPFAM" id="SSF55486">
    <property type="entry name" value="Metalloproteases ('zincins'), catalytic domain"/>
    <property type="match status" value="1"/>
</dbReference>
<dbReference type="GO" id="GO:0046872">
    <property type="term" value="F:metal ion binding"/>
    <property type="evidence" value="ECO:0007669"/>
    <property type="project" value="UniProtKB-KW"/>
</dbReference>
<protein>
    <recommendedName>
        <fullName evidence="9">Lysine-specific metallo-endopeptidase domain-containing protein</fullName>
    </recommendedName>
</protein>
<reference evidence="10 11" key="1">
    <citation type="journal article" date="2015" name="Sci. Rep.">
        <title>Chromosome-level genome map provides insights into diverse defense mechanisms in the medicinal fungus Ganoderma sinense.</title>
        <authorList>
            <person name="Zhu Y."/>
            <person name="Xu J."/>
            <person name="Sun C."/>
            <person name="Zhou S."/>
            <person name="Xu H."/>
            <person name="Nelson D.R."/>
            <person name="Qian J."/>
            <person name="Song J."/>
            <person name="Luo H."/>
            <person name="Xiang L."/>
            <person name="Li Y."/>
            <person name="Xu Z."/>
            <person name="Ji A."/>
            <person name="Wang L."/>
            <person name="Lu S."/>
            <person name="Hayward A."/>
            <person name="Sun W."/>
            <person name="Li X."/>
            <person name="Schwartz D.C."/>
            <person name="Wang Y."/>
            <person name="Chen S."/>
        </authorList>
    </citation>
    <scope>NUCLEOTIDE SEQUENCE [LARGE SCALE GENOMIC DNA]</scope>
    <source>
        <strain evidence="10 11">ZZ0214-1</strain>
    </source>
</reference>
<comment type="similarity">
    <text evidence="2">Belongs to the peptidase M35 family.</text>
</comment>
<evidence type="ECO:0000259" key="9">
    <source>
        <dbReference type="SMART" id="SM01351"/>
    </source>
</evidence>
<evidence type="ECO:0000256" key="6">
    <source>
        <dbReference type="ARBA" id="ARBA00022833"/>
    </source>
</evidence>
<name>A0A2G8RVU1_9APHY</name>
<evidence type="ECO:0000256" key="5">
    <source>
        <dbReference type="ARBA" id="ARBA00022801"/>
    </source>
</evidence>
<dbReference type="PANTHER" id="PTHR37016:SF3">
    <property type="entry name" value="NEUTRAL PROTEASE 2-RELATED"/>
    <property type="match status" value="1"/>
</dbReference>
<dbReference type="InterPro" id="IPR024079">
    <property type="entry name" value="MetalloPept_cat_dom_sf"/>
</dbReference>
<feature type="chain" id="PRO_5013674757" description="Lysine-specific metallo-endopeptidase domain-containing protein" evidence="8">
    <location>
        <begin position="23"/>
        <end position="351"/>
    </location>
</feature>
<evidence type="ECO:0000256" key="2">
    <source>
        <dbReference type="ARBA" id="ARBA00010279"/>
    </source>
</evidence>
<dbReference type="InterPro" id="IPR050414">
    <property type="entry name" value="Fungal_M35_metalloproteases"/>
</dbReference>
<comment type="cofactor">
    <cofactor evidence="1">
        <name>Zn(2+)</name>
        <dbReference type="ChEBI" id="CHEBI:29105"/>
    </cofactor>
</comment>
<sequence>MFSTSLLSALIILVVTATAACAAPGLALKVTVPDAIEGVENLRAITTLTNTGDQTLKLLNDPRGALHTFPTNAFAITTENGASPSFTGMKVKYSPGRAAKLTDPSLFTVLAPGESTSLTHDLSSAYNFTSTGHRSYHIAASNLFHFVDANNEISAIRADAQGYDFTLTGGKLAVVRPVLGRDAQFHGCSSSQRSALATAAPYANAYAASALAYLRRHPFTSTPRYKTWFGTYTRAGHALVREHFAHIAAHNYTRFTYDCTCTDPGVYAMVDPGELDTVYLCGAFWDAPRTGTDSQAGTLIHEASHFTANGGTDDYVYGQHGAGDLAASDPDEAVMNADSHEYFAENSPALS</sequence>
<comment type="caution">
    <text evidence="10">The sequence shown here is derived from an EMBL/GenBank/DDBJ whole genome shotgun (WGS) entry which is preliminary data.</text>
</comment>
<dbReference type="OrthoDB" id="412874at2759"/>
<dbReference type="STRING" id="1077348.A0A2G8RVU1"/>
<keyword evidence="11" id="KW-1185">Reference proteome</keyword>
<keyword evidence="7" id="KW-0482">Metalloprotease</keyword>
<dbReference type="Proteomes" id="UP000230002">
    <property type="component" value="Unassembled WGS sequence"/>
</dbReference>
<accession>A0A2G8RVU1</accession>
<dbReference type="Gene3D" id="3.40.390.10">
    <property type="entry name" value="Collagenase (Catalytic Domain)"/>
    <property type="match status" value="1"/>
</dbReference>
<dbReference type="EMBL" id="AYKW01000056">
    <property type="protein sequence ID" value="PIL25448.1"/>
    <property type="molecule type" value="Genomic_DNA"/>
</dbReference>
<keyword evidence="6" id="KW-0862">Zinc</keyword>
<feature type="signal peptide" evidence="8">
    <location>
        <begin position="1"/>
        <end position="22"/>
    </location>
</feature>
<evidence type="ECO:0000256" key="3">
    <source>
        <dbReference type="ARBA" id="ARBA00022670"/>
    </source>
</evidence>
<evidence type="ECO:0000256" key="4">
    <source>
        <dbReference type="ARBA" id="ARBA00022723"/>
    </source>
</evidence>
<dbReference type="GO" id="GO:0004222">
    <property type="term" value="F:metalloendopeptidase activity"/>
    <property type="evidence" value="ECO:0007669"/>
    <property type="project" value="InterPro"/>
</dbReference>
<organism evidence="10 11">
    <name type="scientific">Ganoderma sinense ZZ0214-1</name>
    <dbReference type="NCBI Taxonomy" id="1077348"/>
    <lineage>
        <taxon>Eukaryota</taxon>
        <taxon>Fungi</taxon>
        <taxon>Dikarya</taxon>
        <taxon>Basidiomycota</taxon>
        <taxon>Agaricomycotina</taxon>
        <taxon>Agaricomycetes</taxon>
        <taxon>Polyporales</taxon>
        <taxon>Polyporaceae</taxon>
        <taxon>Ganoderma</taxon>
    </lineage>
</organism>
<evidence type="ECO:0000313" key="11">
    <source>
        <dbReference type="Proteomes" id="UP000230002"/>
    </source>
</evidence>
<dbReference type="InterPro" id="IPR029463">
    <property type="entry name" value="Lys_MEP"/>
</dbReference>